<evidence type="ECO:0000256" key="1">
    <source>
        <dbReference type="SAM" id="MobiDB-lite"/>
    </source>
</evidence>
<protein>
    <submittedName>
        <fullName evidence="2">Uncharacterized protein</fullName>
    </submittedName>
</protein>
<evidence type="ECO:0000313" key="3">
    <source>
        <dbReference type="Proteomes" id="UP000751190"/>
    </source>
</evidence>
<feature type="region of interest" description="Disordered" evidence="1">
    <location>
        <begin position="26"/>
        <end position="50"/>
    </location>
</feature>
<accession>A0A8J6CAW7</accession>
<dbReference type="Proteomes" id="UP000751190">
    <property type="component" value="Unassembled WGS sequence"/>
</dbReference>
<reference evidence="2" key="1">
    <citation type="submission" date="2021-05" db="EMBL/GenBank/DDBJ databases">
        <title>The genome of the haptophyte Pavlova lutheri (Diacronema luteri, Pavlovales) - a model for lipid biosynthesis in eukaryotic algae.</title>
        <authorList>
            <person name="Hulatt C.J."/>
            <person name="Posewitz M.C."/>
        </authorList>
    </citation>
    <scope>NUCLEOTIDE SEQUENCE</scope>
    <source>
        <strain evidence="2">NIVA-4/92</strain>
    </source>
</reference>
<feature type="region of interest" description="Disordered" evidence="1">
    <location>
        <begin position="262"/>
        <end position="291"/>
    </location>
</feature>
<organism evidence="2 3">
    <name type="scientific">Diacronema lutheri</name>
    <name type="common">Unicellular marine alga</name>
    <name type="synonym">Monochrysis lutheri</name>
    <dbReference type="NCBI Taxonomy" id="2081491"/>
    <lineage>
        <taxon>Eukaryota</taxon>
        <taxon>Haptista</taxon>
        <taxon>Haptophyta</taxon>
        <taxon>Pavlovophyceae</taxon>
        <taxon>Pavlovales</taxon>
        <taxon>Pavlovaceae</taxon>
        <taxon>Diacronema</taxon>
    </lineage>
</organism>
<sequence>MPADGGRPARLLAVGETLCAAALHVVSPPDPRHGGHSPNETTQAARAALAPSAERVFEGHMPPLQRGNSLADARDHAVTQMATAFHEQPRRVAWRLLRKALVARLALLYTRLRDRPPPHAICSRRSDQVPRCVALHARNLYRLLGPTDERDALDAELELLPNTLAAAERETYVASEPLPAQAAAGRQPVLCALCDGQKVNLVARVFEPAPLREPTCLDLWRHDPYGPLDLATPAELGEALKEHDFKLIVIDPGARAGDVRAGRARPRAHLGDHLAGGARAPRRPRARARGA</sequence>
<name>A0A8J6CAW7_DIALT</name>
<keyword evidence="3" id="KW-1185">Reference proteome</keyword>
<comment type="caution">
    <text evidence="2">The sequence shown here is derived from an EMBL/GenBank/DDBJ whole genome shotgun (WGS) entry which is preliminary data.</text>
</comment>
<dbReference type="AlphaFoldDB" id="A0A8J6CAW7"/>
<feature type="compositionally biased region" description="Basic residues" evidence="1">
    <location>
        <begin position="280"/>
        <end position="291"/>
    </location>
</feature>
<dbReference type="EMBL" id="JAGTXO010000018">
    <property type="protein sequence ID" value="KAG8463055.1"/>
    <property type="molecule type" value="Genomic_DNA"/>
</dbReference>
<gene>
    <name evidence="2" type="ORF">KFE25_001828</name>
</gene>
<evidence type="ECO:0000313" key="2">
    <source>
        <dbReference type="EMBL" id="KAG8463055.1"/>
    </source>
</evidence>
<proteinExistence type="predicted"/>